<keyword evidence="3" id="KW-1185">Reference proteome</keyword>
<sequence>MATDADQGGEAPCWAHLVDDLDPPASAPPIRSSNTILYCDAWLDVVAFYRDRLGLRTTMERDWFVEFELHPGARVSVADASRATVAAGTGQGVTLSVGVDDIAAARAWLHSTGIDVPAPTMRWGAHQFFIHDPAGNRIEFWSPLPDPS</sequence>
<dbReference type="Pfam" id="PF00903">
    <property type="entry name" value="Glyoxalase"/>
    <property type="match status" value="1"/>
</dbReference>
<organism evidence="2 3">
    <name type="scientific">Ilumatobacter coccineus (strain NBRC 103263 / KCTC 29153 / YM16-304)</name>
    <dbReference type="NCBI Taxonomy" id="1313172"/>
    <lineage>
        <taxon>Bacteria</taxon>
        <taxon>Bacillati</taxon>
        <taxon>Actinomycetota</taxon>
        <taxon>Acidimicrobiia</taxon>
        <taxon>Acidimicrobiales</taxon>
        <taxon>Ilumatobacteraceae</taxon>
        <taxon>Ilumatobacter</taxon>
    </lineage>
</organism>
<dbReference type="InterPro" id="IPR037523">
    <property type="entry name" value="VOC_core"/>
</dbReference>
<dbReference type="PROSITE" id="PS51819">
    <property type="entry name" value="VOC"/>
    <property type="match status" value="1"/>
</dbReference>
<dbReference type="AlphaFoldDB" id="A0A6C7EGV0"/>
<feature type="domain" description="VOC" evidence="1">
    <location>
        <begin position="31"/>
        <end position="143"/>
    </location>
</feature>
<name>A0A6C7EGV0_ILUCY</name>
<dbReference type="KEGG" id="aym:YM304_40550"/>
<dbReference type="Proteomes" id="UP000011863">
    <property type="component" value="Chromosome"/>
</dbReference>
<dbReference type="InterPro" id="IPR029068">
    <property type="entry name" value="Glyas_Bleomycin-R_OHBP_Dase"/>
</dbReference>
<dbReference type="SUPFAM" id="SSF54593">
    <property type="entry name" value="Glyoxalase/Bleomycin resistance protein/Dihydroxybiphenyl dioxygenase"/>
    <property type="match status" value="1"/>
</dbReference>
<evidence type="ECO:0000313" key="2">
    <source>
        <dbReference type="EMBL" id="BAN04369.1"/>
    </source>
</evidence>
<accession>A0A6C7EGV0</accession>
<dbReference type="Gene3D" id="3.10.180.10">
    <property type="entry name" value="2,3-Dihydroxybiphenyl 1,2-Dioxygenase, domain 1"/>
    <property type="match status" value="1"/>
</dbReference>
<gene>
    <name evidence="2" type="ORF">YM304_40550</name>
</gene>
<dbReference type="CDD" id="cd06587">
    <property type="entry name" value="VOC"/>
    <property type="match status" value="1"/>
</dbReference>
<protein>
    <recommendedName>
        <fullName evidence="1">VOC domain-containing protein</fullName>
    </recommendedName>
</protein>
<evidence type="ECO:0000259" key="1">
    <source>
        <dbReference type="PROSITE" id="PS51819"/>
    </source>
</evidence>
<dbReference type="EMBL" id="AP012057">
    <property type="protein sequence ID" value="BAN04369.1"/>
    <property type="molecule type" value="Genomic_DNA"/>
</dbReference>
<evidence type="ECO:0000313" key="3">
    <source>
        <dbReference type="Proteomes" id="UP000011863"/>
    </source>
</evidence>
<dbReference type="RefSeq" id="WP_015443616.1">
    <property type="nucleotide sequence ID" value="NC_020520.1"/>
</dbReference>
<dbReference type="InterPro" id="IPR004360">
    <property type="entry name" value="Glyas_Fos-R_dOase_dom"/>
</dbReference>
<reference evidence="2 3" key="1">
    <citation type="journal article" date="2013" name="Int. J. Syst. Evol. Microbiol.">
        <title>Ilumatobacter nonamiense sp. nov. and Ilumatobacter coccineum sp. nov., isolated from seashore sand.</title>
        <authorList>
            <person name="Matsumoto A."/>
            <person name="Kasai H."/>
            <person name="Matsuo Y."/>
            <person name="Shizuri Y."/>
            <person name="Ichikawa N."/>
            <person name="Fujita N."/>
            <person name="Omura S."/>
            <person name="Takahashi Y."/>
        </authorList>
    </citation>
    <scope>NUCLEOTIDE SEQUENCE [LARGE SCALE GENOMIC DNA]</scope>
    <source>
        <strain evidence="3">NBRC 103263 / KCTC 29153 / YM16-304</strain>
    </source>
</reference>
<proteinExistence type="predicted"/>